<dbReference type="PROSITE" id="PS50929">
    <property type="entry name" value="ABC_TM1F"/>
    <property type="match status" value="1"/>
</dbReference>
<keyword evidence="5 7" id="KW-1133">Transmembrane helix</keyword>
<dbReference type="SMART" id="SM00382">
    <property type="entry name" value="AAA"/>
    <property type="match status" value="1"/>
</dbReference>
<evidence type="ECO:0000313" key="10">
    <source>
        <dbReference type="EMBL" id="MBC8577120.1"/>
    </source>
</evidence>
<keyword evidence="3" id="KW-0547">Nucleotide-binding</keyword>
<evidence type="ECO:0000259" key="9">
    <source>
        <dbReference type="PROSITE" id="PS50929"/>
    </source>
</evidence>
<dbReference type="CDD" id="cd18548">
    <property type="entry name" value="ABC_6TM_Tm287_like"/>
    <property type="match status" value="1"/>
</dbReference>
<dbReference type="InterPro" id="IPR011527">
    <property type="entry name" value="ABC1_TM_dom"/>
</dbReference>
<dbReference type="RefSeq" id="WP_262400589.1">
    <property type="nucleotide sequence ID" value="NZ_JACRTB010000022.1"/>
</dbReference>
<dbReference type="InterPro" id="IPR039421">
    <property type="entry name" value="Type_1_exporter"/>
</dbReference>
<keyword evidence="2 7" id="KW-0812">Transmembrane</keyword>
<protein>
    <submittedName>
        <fullName evidence="10">ABC transporter ATP-binding protein</fullName>
    </submittedName>
</protein>
<proteinExistence type="predicted"/>
<feature type="transmembrane region" description="Helical" evidence="7">
    <location>
        <begin position="238"/>
        <end position="258"/>
    </location>
</feature>
<dbReference type="PROSITE" id="PS00211">
    <property type="entry name" value="ABC_TRANSPORTER_1"/>
    <property type="match status" value="1"/>
</dbReference>
<evidence type="ECO:0000256" key="3">
    <source>
        <dbReference type="ARBA" id="ARBA00022741"/>
    </source>
</evidence>
<dbReference type="PANTHER" id="PTHR43394">
    <property type="entry name" value="ATP-DEPENDENT PERMEASE MDL1, MITOCHONDRIAL"/>
    <property type="match status" value="1"/>
</dbReference>
<accession>A0ABR7NLP5</accession>
<feature type="domain" description="ABC transporter" evidence="8">
    <location>
        <begin position="331"/>
        <end position="566"/>
    </location>
</feature>
<evidence type="ECO:0000256" key="7">
    <source>
        <dbReference type="SAM" id="Phobius"/>
    </source>
</evidence>
<feature type="transmembrane region" description="Helical" evidence="7">
    <location>
        <begin position="155"/>
        <end position="174"/>
    </location>
</feature>
<comment type="subcellular location">
    <subcellularLocation>
        <location evidence="1">Cell membrane</location>
        <topology evidence="1">Multi-pass membrane protein</topology>
    </subcellularLocation>
</comment>
<dbReference type="PANTHER" id="PTHR43394:SF1">
    <property type="entry name" value="ATP-BINDING CASSETTE SUB-FAMILY B MEMBER 10, MITOCHONDRIAL"/>
    <property type="match status" value="1"/>
</dbReference>
<feature type="transmembrane region" description="Helical" evidence="7">
    <location>
        <begin position="126"/>
        <end position="149"/>
    </location>
</feature>
<dbReference type="InterPro" id="IPR003439">
    <property type="entry name" value="ABC_transporter-like_ATP-bd"/>
</dbReference>
<dbReference type="Gene3D" id="1.20.1560.10">
    <property type="entry name" value="ABC transporter type 1, transmembrane domain"/>
    <property type="match status" value="1"/>
</dbReference>
<evidence type="ECO:0000256" key="2">
    <source>
        <dbReference type="ARBA" id="ARBA00022692"/>
    </source>
</evidence>
<dbReference type="InterPro" id="IPR027417">
    <property type="entry name" value="P-loop_NTPase"/>
</dbReference>
<dbReference type="Gene3D" id="3.40.50.300">
    <property type="entry name" value="P-loop containing nucleotide triphosphate hydrolases"/>
    <property type="match status" value="1"/>
</dbReference>
<evidence type="ECO:0000256" key="1">
    <source>
        <dbReference type="ARBA" id="ARBA00004651"/>
    </source>
</evidence>
<dbReference type="GO" id="GO:0005524">
    <property type="term" value="F:ATP binding"/>
    <property type="evidence" value="ECO:0007669"/>
    <property type="project" value="UniProtKB-KW"/>
</dbReference>
<dbReference type="SUPFAM" id="SSF52540">
    <property type="entry name" value="P-loop containing nucleoside triphosphate hydrolases"/>
    <property type="match status" value="1"/>
</dbReference>
<sequence>MKNLSSHLRPYRWNILLAVLAMAISAGSDLGLPLLLAQIVNVGLYQDDLAVVLRLGGWMLALALLGGGFALLNSYLSAQVSANVGRTLRAEIFDKVESFSPAESGMFGTASLITRSTNDVVQIQNYLLALLRMVVRAPILAVGGLALSVGTSPTLSLVLCVSLPLLAFSVSLVAKKGLPLSTSMQERLDRVTLIMREKLTGVRVIRAFGNEEYEQERFDQASRDLTGTAIRMNRVMTLLFPISNLIMGGTITAIVWLGAPMAGSGSLLVGDVIVIVQYVTQILMSIMMISMVFAMLPRAVTSAVRINEVLDAPEVISDPSAPRQGAARGELAFEDVSFTYPGAEEPALSHISFTSHAGETTAIIGSTGSGKSSLLNLILRFYDVTGGRILVDGVDVREYSQQELRGKIGYVPQRAVLFSGSIAGNLRLGREDASDSELSRAVSIAQADEFVNRREGGLEAGLSQGGANLSGGQKQRLSIARAVARRPEIYLFDDSFSALDFTTDAKLRAALSGETKDATVLIVAQRVSTIRHADRILVLDGGEQAGLGTHRELLKSCPVYREIAESQLSQKEMDYE</sequence>
<dbReference type="SUPFAM" id="SSF90123">
    <property type="entry name" value="ABC transporter transmembrane region"/>
    <property type="match status" value="1"/>
</dbReference>
<organism evidence="10 11">
    <name type="scientific">Yanshouia hominis</name>
    <dbReference type="NCBI Taxonomy" id="2763673"/>
    <lineage>
        <taxon>Bacteria</taxon>
        <taxon>Bacillati</taxon>
        <taxon>Bacillota</taxon>
        <taxon>Clostridia</taxon>
        <taxon>Eubacteriales</taxon>
        <taxon>Oscillospiraceae</taxon>
        <taxon>Yanshouia</taxon>
    </lineage>
</organism>
<dbReference type="Pfam" id="PF00664">
    <property type="entry name" value="ABC_membrane"/>
    <property type="match status" value="1"/>
</dbReference>
<evidence type="ECO:0000256" key="5">
    <source>
        <dbReference type="ARBA" id="ARBA00022989"/>
    </source>
</evidence>
<dbReference type="InterPro" id="IPR036640">
    <property type="entry name" value="ABC1_TM_sf"/>
</dbReference>
<name>A0ABR7NLP5_9FIRM</name>
<dbReference type="Proteomes" id="UP000658131">
    <property type="component" value="Unassembled WGS sequence"/>
</dbReference>
<evidence type="ECO:0000256" key="6">
    <source>
        <dbReference type="ARBA" id="ARBA00023136"/>
    </source>
</evidence>
<dbReference type="Pfam" id="PF00005">
    <property type="entry name" value="ABC_tran"/>
    <property type="match status" value="1"/>
</dbReference>
<keyword evidence="4 10" id="KW-0067">ATP-binding</keyword>
<evidence type="ECO:0000256" key="4">
    <source>
        <dbReference type="ARBA" id="ARBA00022840"/>
    </source>
</evidence>
<feature type="transmembrane region" description="Helical" evidence="7">
    <location>
        <begin position="55"/>
        <end position="76"/>
    </location>
</feature>
<keyword evidence="11" id="KW-1185">Reference proteome</keyword>
<gene>
    <name evidence="10" type="ORF">H8717_11975</name>
</gene>
<dbReference type="InterPro" id="IPR003593">
    <property type="entry name" value="AAA+_ATPase"/>
</dbReference>
<evidence type="ECO:0000259" key="8">
    <source>
        <dbReference type="PROSITE" id="PS50893"/>
    </source>
</evidence>
<reference evidence="10 11" key="1">
    <citation type="submission" date="2020-08" db="EMBL/GenBank/DDBJ databases">
        <title>Genome public.</title>
        <authorList>
            <person name="Liu C."/>
            <person name="Sun Q."/>
        </authorList>
    </citation>
    <scope>NUCLEOTIDE SEQUENCE [LARGE SCALE GENOMIC DNA]</scope>
    <source>
        <strain evidence="10 11">BX1</strain>
    </source>
</reference>
<dbReference type="InterPro" id="IPR017871">
    <property type="entry name" value="ABC_transporter-like_CS"/>
</dbReference>
<comment type="caution">
    <text evidence="10">The sequence shown here is derived from an EMBL/GenBank/DDBJ whole genome shotgun (WGS) entry which is preliminary data.</text>
</comment>
<dbReference type="EMBL" id="JACRTB010000022">
    <property type="protein sequence ID" value="MBC8577120.1"/>
    <property type="molecule type" value="Genomic_DNA"/>
</dbReference>
<keyword evidence="6 7" id="KW-0472">Membrane</keyword>
<feature type="domain" description="ABC transmembrane type-1" evidence="9">
    <location>
        <begin position="16"/>
        <end position="298"/>
    </location>
</feature>
<evidence type="ECO:0000313" key="11">
    <source>
        <dbReference type="Proteomes" id="UP000658131"/>
    </source>
</evidence>
<feature type="transmembrane region" description="Helical" evidence="7">
    <location>
        <begin position="278"/>
        <end position="296"/>
    </location>
</feature>
<dbReference type="PROSITE" id="PS50893">
    <property type="entry name" value="ABC_TRANSPORTER_2"/>
    <property type="match status" value="1"/>
</dbReference>